<dbReference type="SUPFAM" id="SSF88713">
    <property type="entry name" value="Glycoside hydrolase/deacetylase"/>
    <property type="match status" value="1"/>
</dbReference>
<evidence type="ECO:0000313" key="6">
    <source>
        <dbReference type="EMBL" id="OYO20998.1"/>
    </source>
</evidence>
<dbReference type="PROSITE" id="PS51257">
    <property type="entry name" value="PROKAR_LIPOPROTEIN"/>
    <property type="match status" value="1"/>
</dbReference>
<evidence type="ECO:0000256" key="2">
    <source>
        <dbReference type="ARBA" id="ARBA00022801"/>
    </source>
</evidence>
<dbReference type="PANTHER" id="PTHR10587:SF133">
    <property type="entry name" value="CHITIN DEACETYLASE 1-RELATED"/>
    <property type="match status" value="1"/>
</dbReference>
<protein>
    <submittedName>
        <fullName evidence="6">Polysaccharide deacetylase</fullName>
    </submittedName>
</protein>
<keyword evidence="1" id="KW-0479">Metal-binding</keyword>
<dbReference type="PANTHER" id="PTHR10587">
    <property type="entry name" value="GLYCOSYL TRANSFERASE-RELATED"/>
    <property type="match status" value="1"/>
</dbReference>
<dbReference type="GO" id="GO:0005975">
    <property type="term" value="P:carbohydrate metabolic process"/>
    <property type="evidence" value="ECO:0007669"/>
    <property type="project" value="InterPro"/>
</dbReference>
<dbReference type="Proteomes" id="UP000216311">
    <property type="component" value="Unassembled WGS sequence"/>
</dbReference>
<dbReference type="GO" id="GO:0046872">
    <property type="term" value="F:metal ion binding"/>
    <property type="evidence" value="ECO:0007669"/>
    <property type="project" value="UniProtKB-KW"/>
</dbReference>
<dbReference type="InterPro" id="IPR050248">
    <property type="entry name" value="Polysacc_deacetylase_ArnD"/>
</dbReference>
<feature type="chain" id="PRO_5013213950" evidence="4">
    <location>
        <begin position="23"/>
        <end position="518"/>
    </location>
</feature>
<feature type="domain" description="NodB homology" evidence="5">
    <location>
        <begin position="307"/>
        <end position="485"/>
    </location>
</feature>
<dbReference type="OrthoDB" id="3173508at2"/>
<accession>A0A255GZE2</accession>
<reference evidence="6 7" key="1">
    <citation type="submission" date="2017-07" db="EMBL/GenBank/DDBJ databases">
        <title>Draft whole genome sequences of clinical Proprionibacteriaceae strains.</title>
        <authorList>
            <person name="Bernier A.-M."/>
            <person name="Bernard K."/>
            <person name="Domingo M.-C."/>
        </authorList>
    </citation>
    <scope>NUCLEOTIDE SEQUENCE [LARGE SCALE GENOMIC DNA]</scope>
    <source>
        <strain evidence="6 7">NML 130396</strain>
    </source>
</reference>
<evidence type="ECO:0000259" key="5">
    <source>
        <dbReference type="PROSITE" id="PS51677"/>
    </source>
</evidence>
<evidence type="ECO:0000256" key="3">
    <source>
        <dbReference type="SAM" id="MobiDB-lite"/>
    </source>
</evidence>
<evidence type="ECO:0000256" key="1">
    <source>
        <dbReference type="ARBA" id="ARBA00022723"/>
    </source>
</evidence>
<name>A0A255GZE2_9ACTN</name>
<feature type="compositionally biased region" description="Low complexity" evidence="3">
    <location>
        <begin position="271"/>
        <end position="292"/>
    </location>
</feature>
<feature type="region of interest" description="Disordered" evidence="3">
    <location>
        <begin position="21"/>
        <end position="55"/>
    </location>
</feature>
<evidence type="ECO:0000313" key="7">
    <source>
        <dbReference type="Proteomes" id="UP000216311"/>
    </source>
</evidence>
<dbReference type="GO" id="GO:0016020">
    <property type="term" value="C:membrane"/>
    <property type="evidence" value="ECO:0007669"/>
    <property type="project" value="TreeGrafter"/>
</dbReference>
<organism evidence="6 7">
    <name type="scientific">Enemella dayhoffiae</name>
    <dbReference type="NCBI Taxonomy" id="2016507"/>
    <lineage>
        <taxon>Bacteria</taxon>
        <taxon>Bacillati</taxon>
        <taxon>Actinomycetota</taxon>
        <taxon>Actinomycetes</taxon>
        <taxon>Propionibacteriales</taxon>
        <taxon>Propionibacteriaceae</taxon>
        <taxon>Enemella</taxon>
    </lineage>
</organism>
<keyword evidence="7" id="KW-1185">Reference proteome</keyword>
<dbReference type="GO" id="GO:0016810">
    <property type="term" value="F:hydrolase activity, acting on carbon-nitrogen (but not peptide) bonds"/>
    <property type="evidence" value="ECO:0007669"/>
    <property type="project" value="InterPro"/>
</dbReference>
<dbReference type="EMBL" id="NMVQ01000023">
    <property type="protein sequence ID" value="OYO20998.1"/>
    <property type="molecule type" value="Genomic_DNA"/>
</dbReference>
<dbReference type="InterPro" id="IPR002509">
    <property type="entry name" value="NODB_dom"/>
</dbReference>
<dbReference type="RefSeq" id="WP_094364458.1">
    <property type="nucleotide sequence ID" value="NZ_NMVQ01000023.1"/>
</dbReference>
<dbReference type="Pfam" id="PF01522">
    <property type="entry name" value="Polysacc_deac_1"/>
    <property type="match status" value="1"/>
</dbReference>
<evidence type="ECO:0000256" key="4">
    <source>
        <dbReference type="SAM" id="SignalP"/>
    </source>
</evidence>
<sequence>MNKARSLQLLALAGLAPLILSACGTPPAPDQNSGQGGGQAPGGTKQAPPPPPEAKFAQVDNAQVKSLQLVTLRNDPAKVVAEVPQVPNARNLSQAIEVVREKQLRQATWAKASQVDIKSQVVASSPEVVGVAVTSTSTENGGQVQRPVTIWYDAAESQSYSSPILIDAGKWGDFKKAALDAGGKAKLDAGKLGRVLDEAPAPEGNGPAMGFDNTGALVLRFGSGVLAPEAQGLLVPKEAVTPALSPFGTKAQAAATSPSAYTAVGQPKQGGAQTTPSAAPSASGSASPGATAKRPSTAIGPDCRVLKCVALTYDDGPGPGTGKVLDVFNQAHAAATFFQMGEGIKGYPDTVRKVATMGMEVANHSSTHPDISKLSGAALDKQVGGNSEALKALTGRPPLLFRPPYGAHNDNSDKVIGAAGMAVINWSVDTLDWQTKSTPKTENSAVYQGVASPHAIVLMHDIHDFTVAAAPAIVQGLQDKGATLVTVSELTVNSGGVYPGRGYCHGTQTKQDGFGCKG</sequence>
<gene>
    <name evidence="6" type="ORF">CGZ93_12405</name>
</gene>
<feature type="signal peptide" evidence="4">
    <location>
        <begin position="1"/>
        <end position="22"/>
    </location>
</feature>
<dbReference type="AlphaFoldDB" id="A0A255GZE2"/>
<feature type="region of interest" description="Disordered" evidence="3">
    <location>
        <begin position="258"/>
        <end position="297"/>
    </location>
</feature>
<dbReference type="InterPro" id="IPR011330">
    <property type="entry name" value="Glyco_hydro/deAcase_b/a-brl"/>
</dbReference>
<comment type="caution">
    <text evidence="6">The sequence shown here is derived from an EMBL/GenBank/DDBJ whole genome shotgun (WGS) entry which is preliminary data.</text>
</comment>
<dbReference type="PROSITE" id="PS51677">
    <property type="entry name" value="NODB"/>
    <property type="match status" value="1"/>
</dbReference>
<keyword evidence="4" id="KW-0732">Signal</keyword>
<dbReference type="Gene3D" id="3.20.20.370">
    <property type="entry name" value="Glycoside hydrolase/deacetylase"/>
    <property type="match status" value="1"/>
</dbReference>
<keyword evidence="2" id="KW-0378">Hydrolase</keyword>
<proteinExistence type="predicted"/>